<proteinExistence type="predicted"/>
<dbReference type="Proteomes" id="UP001218188">
    <property type="component" value="Unassembled WGS sequence"/>
</dbReference>
<feature type="non-terminal residue" evidence="1">
    <location>
        <position position="1"/>
    </location>
</feature>
<evidence type="ECO:0000313" key="2">
    <source>
        <dbReference type="Proteomes" id="UP001218188"/>
    </source>
</evidence>
<protein>
    <submittedName>
        <fullName evidence="1">Uncharacterized protein</fullName>
    </submittedName>
</protein>
<accession>A0AAD6S404</accession>
<dbReference type="AlphaFoldDB" id="A0AAD6S404"/>
<gene>
    <name evidence="1" type="ORF">C8F04DRAFT_875547</name>
</gene>
<comment type="caution">
    <text evidence="1">The sequence shown here is derived from an EMBL/GenBank/DDBJ whole genome shotgun (WGS) entry which is preliminary data.</text>
</comment>
<evidence type="ECO:0000313" key="1">
    <source>
        <dbReference type="EMBL" id="KAJ7020444.1"/>
    </source>
</evidence>
<name>A0AAD6S404_9AGAR</name>
<feature type="non-terminal residue" evidence="1">
    <location>
        <position position="105"/>
    </location>
</feature>
<sequence>KIAGFLSHSATFFCSSCLLKQQDIEHLDHSAWKHRDGTTVKAQGIAWLSHTTIDARDKLFAETGVCWTPMHDLFGWDPVKHTVLGFMHNSLRGHGDEHLRNFWGI</sequence>
<organism evidence="1 2">
    <name type="scientific">Mycena alexandri</name>
    <dbReference type="NCBI Taxonomy" id="1745969"/>
    <lineage>
        <taxon>Eukaryota</taxon>
        <taxon>Fungi</taxon>
        <taxon>Dikarya</taxon>
        <taxon>Basidiomycota</taxon>
        <taxon>Agaricomycotina</taxon>
        <taxon>Agaricomycetes</taxon>
        <taxon>Agaricomycetidae</taxon>
        <taxon>Agaricales</taxon>
        <taxon>Marasmiineae</taxon>
        <taxon>Mycenaceae</taxon>
        <taxon>Mycena</taxon>
    </lineage>
</organism>
<reference evidence="1" key="1">
    <citation type="submission" date="2023-03" db="EMBL/GenBank/DDBJ databases">
        <title>Massive genome expansion in bonnet fungi (Mycena s.s.) driven by repeated elements and novel gene families across ecological guilds.</title>
        <authorList>
            <consortium name="Lawrence Berkeley National Laboratory"/>
            <person name="Harder C.B."/>
            <person name="Miyauchi S."/>
            <person name="Viragh M."/>
            <person name="Kuo A."/>
            <person name="Thoen E."/>
            <person name="Andreopoulos B."/>
            <person name="Lu D."/>
            <person name="Skrede I."/>
            <person name="Drula E."/>
            <person name="Henrissat B."/>
            <person name="Morin E."/>
            <person name="Kohler A."/>
            <person name="Barry K."/>
            <person name="LaButti K."/>
            <person name="Morin E."/>
            <person name="Salamov A."/>
            <person name="Lipzen A."/>
            <person name="Mereny Z."/>
            <person name="Hegedus B."/>
            <person name="Baldrian P."/>
            <person name="Stursova M."/>
            <person name="Weitz H."/>
            <person name="Taylor A."/>
            <person name="Grigoriev I.V."/>
            <person name="Nagy L.G."/>
            <person name="Martin F."/>
            <person name="Kauserud H."/>
        </authorList>
    </citation>
    <scope>NUCLEOTIDE SEQUENCE</scope>
    <source>
        <strain evidence="1">CBHHK200</strain>
    </source>
</reference>
<keyword evidence="2" id="KW-1185">Reference proteome</keyword>
<dbReference type="EMBL" id="JARJCM010000262">
    <property type="protein sequence ID" value="KAJ7020444.1"/>
    <property type="molecule type" value="Genomic_DNA"/>
</dbReference>